<gene>
    <name evidence="1" type="ORF">GCM10009547_15800</name>
</gene>
<dbReference type="InterPro" id="IPR027417">
    <property type="entry name" value="P-loop_NTPase"/>
</dbReference>
<protein>
    <submittedName>
        <fullName evidence="1">Sulfotransferase</fullName>
    </submittedName>
</protein>
<comment type="caution">
    <text evidence="1">The sequence shown here is derived from an EMBL/GenBank/DDBJ whole genome shotgun (WGS) entry which is preliminary data.</text>
</comment>
<reference evidence="1 2" key="1">
    <citation type="journal article" date="2019" name="Int. J. Syst. Evol. Microbiol.">
        <title>The Global Catalogue of Microorganisms (GCM) 10K type strain sequencing project: providing services to taxonomists for standard genome sequencing and annotation.</title>
        <authorList>
            <consortium name="The Broad Institute Genomics Platform"/>
            <consortium name="The Broad Institute Genome Sequencing Center for Infectious Disease"/>
            <person name="Wu L."/>
            <person name="Ma J."/>
        </authorList>
    </citation>
    <scope>NUCLEOTIDE SEQUENCE [LARGE SCALE GENOMIC DNA]</scope>
    <source>
        <strain evidence="1 2">JCM 10671</strain>
    </source>
</reference>
<accession>A0ABN1GMS4</accession>
<name>A0ABN1GMS4_9ACTN</name>
<dbReference type="RefSeq" id="WP_344603372.1">
    <property type="nucleotide sequence ID" value="NZ_BAAAHE010000011.1"/>
</dbReference>
<dbReference type="SUPFAM" id="SSF52540">
    <property type="entry name" value="P-loop containing nucleoside triphosphate hydrolases"/>
    <property type="match status" value="1"/>
</dbReference>
<dbReference type="Proteomes" id="UP001500957">
    <property type="component" value="Unassembled WGS sequence"/>
</dbReference>
<keyword evidence="2" id="KW-1185">Reference proteome</keyword>
<sequence>MTPSLRAAALMSAAGDLLGLRDFGDPAFREPFEKLVEAVDSAGTLDATWAAAFDADMTRLLCTRLAIAAAFTEHPEIADEELDDPIVITGLARTGTTKLHRALAVVPDFQRLLLWQALFPTPWGPPGPGPDPRIAVTEQQLAVLREQHPDMMAVHPVEATEPEEEVLLLQLSFRTVGTPWVCHGYSFIDWVVQQDQTPAYADLKRALQYLQWQDGGRRGRPWVLKAPIHLQALETLLKTFPRATVVHCHRDPQQVVPSSAHMQEIFHRAYGADHVTLDQIGRNVLLSAQSWEANIEQRERVDATQVLDVDYAETCSDVGAVVERILRSRGTEPAPALLDAVDAWERSHPPGRTGAPDYTLERYGLTPRQVDEAFATYRAFVSGPDSPLRRG</sequence>
<dbReference type="Gene3D" id="3.40.50.300">
    <property type="entry name" value="P-loop containing nucleotide triphosphate hydrolases"/>
    <property type="match status" value="1"/>
</dbReference>
<dbReference type="InterPro" id="IPR052736">
    <property type="entry name" value="Stf3_sulfotransferase"/>
</dbReference>
<organism evidence="1 2">
    <name type="scientific">Sporichthya brevicatena</name>
    <dbReference type="NCBI Taxonomy" id="171442"/>
    <lineage>
        <taxon>Bacteria</taxon>
        <taxon>Bacillati</taxon>
        <taxon>Actinomycetota</taxon>
        <taxon>Actinomycetes</taxon>
        <taxon>Sporichthyales</taxon>
        <taxon>Sporichthyaceae</taxon>
        <taxon>Sporichthya</taxon>
    </lineage>
</organism>
<evidence type="ECO:0000313" key="2">
    <source>
        <dbReference type="Proteomes" id="UP001500957"/>
    </source>
</evidence>
<dbReference type="EMBL" id="BAAAHE010000011">
    <property type="protein sequence ID" value="GAA0614776.1"/>
    <property type="molecule type" value="Genomic_DNA"/>
</dbReference>
<dbReference type="PANTHER" id="PTHR36451">
    <property type="entry name" value="PAPS-DEPENDENT SULFOTRANSFERASE STF3"/>
    <property type="match status" value="1"/>
</dbReference>
<dbReference type="Pfam" id="PF13469">
    <property type="entry name" value="Sulfotransfer_3"/>
    <property type="match status" value="1"/>
</dbReference>
<dbReference type="PANTHER" id="PTHR36451:SF1">
    <property type="entry name" value="OMEGA-HYDROXY-BETA-DIHYDROMENAQUINONE-9 SULFOTRANSFERASE STF3"/>
    <property type="match status" value="1"/>
</dbReference>
<proteinExistence type="predicted"/>
<evidence type="ECO:0000313" key="1">
    <source>
        <dbReference type="EMBL" id="GAA0614776.1"/>
    </source>
</evidence>